<keyword evidence="2" id="KW-1185">Reference proteome</keyword>
<dbReference type="EMBL" id="KV745518">
    <property type="protein sequence ID" value="OCK74263.1"/>
    <property type="molecule type" value="Genomic_DNA"/>
</dbReference>
<organism evidence="1 2">
    <name type="scientific">Lepidopterella palustris CBS 459.81</name>
    <dbReference type="NCBI Taxonomy" id="1314670"/>
    <lineage>
        <taxon>Eukaryota</taxon>
        <taxon>Fungi</taxon>
        <taxon>Dikarya</taxon>
        <taxon>Ascomycota</taxon>
        <taxon>Pezizomycotina</taxon>
        <taxon>Dothideomycetes</taxon>
        <taxon>Pleosporomycetidae</taxon>
        <taxon>Mytilinidiales</taxon>
        <taxon>Argynnaceae</taxon>
        <taxon>Lepidopterella</taxon>
    </lineage>
</organism>
<evidence type="ECO:0008006" key="3">
    <source>
        <dbReference type="Google" id="ProtNLM"/>
    </source>
</evidence>
<dbReference type="Proteomes" id="UP000250266">
    <property type="component" value="Unassembled WGS sequence"/>
</dbReference>
<evidence type="ECO:0000313" key="1">
    <source>
        <dbReference type="EMBL" id="OCK74263.1"/>
    </source>
</evidence>
<dbReference type="OrthoDB" id="6359816at2759"/>
<sequence>MFNEKSPYFKKAFQELFVKGNTKILKFQDGNNISNKDLEEDPKLFKNLRVYTLADMFFLENLKLLALKKSNLFPECVQEVYKSTYKRDRIIRSTVVEAAATYVRKLGIKGIFKDLIYKGRDFAVNYIQKPLAENIVE</sequence>
<name>A0A8E2DZ58_9PEZI</name>
<protein>
    <recommendedName>
        <fullName evidence="3">BTB domain-containing protein</fullName>
    </recommendedName>
</protein>
<accession>A0A8E2DZ58</accession>
<reference evidence="1 2" key="1">
    <citation type="journal article" date="2016" name="Nat. Commun.">
        <title>Ectomycorrhizal ecology is imprinted in the genome of the dominant symbiotic fungus Cenococcum geophilum.</title>
        <authorList>
            <consortium name="DOE Joint Genome Institute"/>
            <person name="Peter M."/>
            <person name="Kohler A."/>
            <person name="Ohm R.A."/>
            <person name="Kuo A."/>
            <person name="Krutzmann J."/>
            <person name="Morin E."/>
            <person name="Arend M."/>
            <person name="Barry K.W."/>
            <person name="Binder M."/>
            <person name="Choi C."/>
            <person name="Clum A."/>
            <person name="Copeland A."/>
            <person name="Grisel N."/>
            <person name="Haridas S."/>
            <person name="Kipfer T."/>
            <person name="LaButti K."/>
            <person name="Lindquist E."/>
            <person name="Lipzen A."/>
            <person name="Maire R."/>
            <person name="Meier B."/>
            <person name="Mihaltcheva S."/>
            <person name="Molinier V."/>
            <person name="Murat C."/>
            <person name="Poggeler S."/>
            <person name="Quandt C.A."/>
            <person name="Sperisen C."/>
            <person name="Tritt A."/>
            <person name="Tisserant E."/>
            <person name="Crous P.W."/>
            <person name="Henrissat B."/>
            <person name="Nehls U."/>
            <person name="Egli S."/>
            <person name="Spatafora J.W."/>
            <person name="Grigoriev I.V."/>
            <person name="Martin F.M."/>
        </authorList>
    </citation>
    <scope>NUCLEOTIDE SEQUENCE [LARGE SCALE GENOMIC DNA]</scope>
    <source>
        <strain evidence="1 2">CBS 459.81</strain>
    </source>
</reference>
<gene>
    <name evidence="1" type="ORF">K432DRAFT_420396</name>
</gene>
<evidence type="ECO:0000313" key="2">
    <source>
        <dbReference type="Proteomes" id="UP000250266"/>
    </source>
</evidence>
<proteinExistence type="predicted"/>
<dbReference type="AlphaFoldDB" id="A0A8E2DZ58"/>